<organism evidence="1 2">
    <name type="scientific">Geomonas diazotrophica</name>
    <dbReference type="NCBI Taxonomy" id="2843197"/>
    <lineage>
        <taxon>Bacteria</taxon>
        <taxon>Pseudomonadati</taxon>
        <taxon>Thermodesulfobacteriota</taxon>
        <taxon>Desulfuromonadia</taxon>
        <taxon>Geobacterales</taxon>
        <taxon>Geobacteraceae</taxon>
        <taxon>Geomonas</taxon>
    </lineage>
</organism>
<gene>
    <name evidence="1" type="ORF">KP005_17920</name>
</gene>
<proteinExistence type="predicted"/>
<dbReference type="Proteomes" id="UP000683493">
    <property type="component" value="Chromosome"/>
</dbReference>
<dbReference type="EMBL" id="CP076724">
    <property type="protein sequence ID" value="QWV97196.1"/>
    <property type="molecule type" value="Genomic_DNA"/>
</dbReference>
<evidence type="ECO:0000313" key="2">
    <source>
        <dbReference type="Proteomes" id="UP000683493"/>
    </source>
</evidence>
<protein>
    <submittedName>
        <fullName evidence="1">Uncharacterized protein</fullName>
    </submittedName>
</protein>
<sequence>MREMRCDYKDDFKIDYTDSLHITKGNGVDMTVKAEDIPANVKLCLNSAVVRDSCHELRAAARALTSDISKSFNIE</sequence>
<accession>A0ABX8JJ92</accession>
<reference evidence="1 2" key="1">
    <citation type="submission" date="2021-06" db="EMBL/GenBank/DDBJ databases">
        <title>Gemonas diversity in paddy soil.</title>
        <authorList>
            <person name="Liu G."/>
        </authorList>
    </citation>
    <scope>NUCLEOTIDE SEQUENCE [LARGE SCALE GENOMIC DNA]</scope>
    <source>
        <strain evidence="1 2">RG29</strain>
    </source>
</reference>
<evidence type="ECO:0000313" key="1">
    <source>
        <dbReference type="EMBL" id="QWV97196.1"/>
    </source>
</evidence>
<keyword evidence="2" id="KW-1185">Reference proteome</keyword>
<name>A0ABX8JJ92_9BACT</name>